<evidence type="ECO:0000259" key="2">
    <source>
        <dbReference type="PROSITE" id="PS50011"/>
    </source>
</evidence>
<dbReference type="PANTHER" id="PTHR23257">
    <property type="entry name" value="SERINE-THREONINE PROTEIN KINASE"/>
    <property type="match status" value="1"/>
</dbReference>
<dbReference type="AlphaFoldDB" id="A0A8T0GPG3"/>
<gene>
    <name evidence="3" type="ORF">KC19_10G118000</name>
</gene>
<protein>
    <recommendedName>
        <fullName evidence="2">Protein kinase domain-containing protein</fullName>
    </recommendedName>
</protein>
<dbReference type="GO" id="GO:0005737">
    <property type="term" value="C:cytoplasm"/>
    <property type="evidence" value="ECO:0007669"/>
    <property type="project" value="TreeGrafter"/>
</dbReference>
<organism evidence="3 4">
    <name type="scientific">Ceratodon purpureus</name>
    <name type="common">Fire moss</name>
    <name type="synonym">Dicranum purpureum</name>
    <dbReference type="NCBI Taxonomy" id="3225"/>
    <lineage>
        <taxon>Eukaryota</taxon>
        <taxon>Viridiplantae</taxon>
        <taxon>Streptophyta</taxon>
        <taxon>Embryophyta</taxon>
        <taxon>Bryophyta</taxon>
        <taxon>Bryophytina</taxon>
        <taxon>Bryopsida</taxon>
        <taxon>Dicranidae</taxon>
        <taxon>Pseudoditrichales</taxon>
        <taxon>Ditrichaceae</taxon>
        <taxon>Ceratodon</taxon>
    </lineage>
</organism>
<dbReference type="GO" id="GO:0005524">
    <property type="term" value="F:ATP binding"/>
    <property type="evidence" value="ECO:0007669"/>
    <property type="project" value="InterPro"/>
</dbReference>
<accession>A0A8T0GPG3</accession>
<dbReference type="SMART" id="SM00220">
    <property type="entry name" value="S_TKc"/>
    <property type="match status" value="1"/>
</dbReference>
<dbReference type="PANTHER" id="PTHR23257:SF969">
    <property type="entry name" value="INTEGRIN-LINKED PROTEIN KINASE"/>
    <property type="match status" value="1"/>
</dbReference>
<reference evidence="3" key="1">
    <citation type="submission" date="2020-06" db="EMBL/GenBank/DDBJ databases">
        <title>WGS assembly of Ceratodon purpureus strain R40.</title>
        <authorList>
            <person name="Carey S.B."/>
            <person name="Jenkins J."/>
            <person name="Shu S."/>
            <person name="Lovell J.T."/>
            <person name="Sreedasyam A."/>
            <person name="Maumus F."/>
            <person name="Tiley G.P."/>
            <person name="Fernandez-Pozo N."/>
            <person name="Barry K."/>
            <person name="Chen C."/>
            <person name="Wang M."/>
            <person name="Lipzen A."/>
            <person name="Daum C."/>
            <person name="Saski C.A."/>
            <person name="Payton A.C."/>
            <person name="Mcbreen J.C."/>
            <person name="Conrad R.E."/>
            <person name="Kollar L.M."/>
            <person name="Olsson S."/>
            <person name="Huttunen S."/>
            <person name="Landis J.B."/>
            <person name="Wickett N.J."/>
            <person name="Johnson M.G."/>
            <person name="Rensing S.A."/>
            <person name="Grimwood J."/>
            <person name="Schmutz J."/>
            <person name="Mcdaniel S.F."/>
        </authorList>
    </citation>
    <scope>NUCLEOTIDE SEQUENCE</scope>
    <source>
        <strain evidence="3">R40</strain>
    </source>
</reference>
<dbReference type="InterPro" id="IPR050167">
    <property type="entry name" value="Ser_Thr_protein_kinase"/>
</dbReference>
<feature type="compositionally biased region" description="Polar residues" evidence="1">
    <location>
        <begin position="1"/>
        <end position="14"/>
    </location>
</feature>
<dbReference type="Pfam" id="PF07714">
    <property type="entry name" value="PK_Tyr_Ser-Thr"/>
    <property type="match status" value="1"/>
</dbReference>
<dbReference type="InterPro" id="IPR001245">
    <property type="entry name" value="Ser-Thr/Tyr_kinase_cat_dom"/>
</dbReference>
<dbReference type="InterPro" id="IPR000719">
    <property type="entry name" value="Prot_kinase_dom"/>
</dbReference>
<keyword evidence="4" id="KW-1185">Reference proteome</keyword>
<dbReference type="Proteomes" id="UP000822688">
    <property type="component" value="Chromosome 10"/>
</dbReference>
<dbReference type="InterPro" id="IPR008271">
    <property type="entry name" value="Ser/Thr_kinase_AS"/>
</dbReference>
<evidence type="ECO:0000313" key="4">
    <source>
        <dbReference type="Proteomes" id="UP000822688"/>
    </source>
</evidence>
<comment type="caution">
    <text evidence="3">The sequence shown here is derived from an EMBL/GenBank/DDBJ whole genome shotgun (WGS) entry which is preliminary data.</text>
</comment>
<dbReference type="Gene3D" id="1.10.510.10">
    <property type="entry name" value="Transferase(Phosphotransferase) domain 1"/>
    <property type="match status" value="1"/>
</dbReference>
<dbReference type="GO" id="GO:0007165">
    <property type="term" value="P:signal transduction"/>
    <property type="evidence" value="ECO:0007669"/>
    <property type="project" value="TreeGrafter"/>
</dbReference>
<dbReference type="InterPro" id="IPR011009">
    <property type="entry name" value="Kinase-like_dom_sf"/>
</dbReference>
<feature type="region of interest" description="Disordered" evidence="1">
    <location>
        <begin position="1"/>
        <end position="29"/>
    </location>
</feature>
<dbReference type="PROSITE" id="PS00108">
    <property type="entry name" value="PROTEIN_KINASE_ST"/>
    <property type="match status" value="1"/>
</dbReference>
<dbReference type="EMBL" id="CM026431">
    <property type="protein sequence ID" value="KAG0559608.1"/>
    <property type="molecule type" value="Genomic_DNA"/>
</dbReference>
<dbReference type="SUPFAM" id="SSF56112">
    <property type="entry name" value="Protein kinase-like (PK-like)"/>
    <property type="match status" value="1"/>
</dbReference>
<dbReference type="PROSITE" id="PS50011">
    <property type="entry name" value="PROTEIN_KINASE_DOM"/>
    <property type="match status" value="1"/>
</dbReference>
<sequence length="422" mass="47813">MSQAEASDITSSCSADAGGTTPATEVSSSVAGDEFVTASSASILNSSLGGEYMTAGMSEEQIQAAIETSEVQGWSELKQRSDDGAAPSEHAQENRVIWEQLKEQDPRVFKGFGEGRILKLGQRIAEGGQAHIYEATIHDLKGDLPDYNCVAKVFKMEGFSLAYLQREWPLAIKRPFNERSKLEEKRNFVEGGVVFGEMLLYCGLIHYGTFLENGRFAFVMKRYWGDLRTLINLKIKDSNYQGPPFSHLDTMRIMYEISVGVEELHDRGVLHRDLKAANVLVTYWSERSIIMDACVADYESAMLVQGTGFWRAPEVLEQLLKRPCDWNVNIWTEKVDVYSFAMTCYEVLTGHVPFDGYGKSDWKRVIDGERPHLPDYIDVRTRELVERCWHKEPAERPTFGYITGELQYLRLCAEVYKHGEYA</sequence>
<name>A0A8T0GPG3_CERPU</name>
<proteinExistence type="predicted"/>
<evidence type="ECO:0000313" key="3">
    <source>
        <dbReference type="EMBL" id="KAG0559608.1"/>
    </source>
</evidence>
<feature type="domain" description="Protein kinase" evidence="2">
    <location>
        <begin position="118"/>
        <end position="409"/>
    </location>
</feature>
<dbReference type="GO" id="GO:0004672">
    <property type="term" value="F:protein kinase activity"/>
    <property type="evidence" value="ECO:0007669"/>
    <property type="project" value="InterPro"/>
</dbReference>
<evidence type="ECO:0000256" key="1">
    <source>
        <dbReference type="SAM" id="MobiDB-lite"/>
    </source>
</evidence>